<comment type="cofactor">
    <cofactor evidence="12">
        <name>a divalent metal cation</name>
        <dbReference type="ChEBI" id="CHEBI:60240"/>
    </cofactor>
    <text evidence="12">Binds 1 divalent metal cation per subunit.</text>
</comment>
<dbReference type="GO" id="GO:0046872">
    <property type="term" value="F:metal ion binding"/>
    <property type="evidence" value="ECO:0007669"/>
    <property type="project" value="UniProtKB-KW"/>
</dbReference>
<dbReference type="GO" id="GO:0008448">
    <property type="term" value="F:N-acetylglucosamine-6-phosphate deacetylase activity"/>
    <property type="evidence" value="ECO:0007669"/>
    <property type="project" value="UniProtKB-EC"/>
</dbReference>
<feature type="binding site" evidence="11">
    <location>
        <position position="139"/>
    </location>
    <ligand>
        <name>substrate</name>
    </ligand>
</feature>
<feature type="binding site" evidence="12">
    <location>
        <position position="215"/>
    </location>
    <ligand>
        <name>Zn(2+)</name>
        <dbReference type="ChEBI" id="CHEBI:29105"/>
    </ligand>
</feature>
<feature type="binding site" evidence="11">
    <location>
        <begin position="218"/>
        <end position="219"/>
    </location>
    <ligand>
        <name>substrate</name>
    </ligand>
</feature>
<dbReference type="CDD" id="cd00854">
    <property type="entry name" value="NagA"/>
    <property type="match status" value="1"/>
</dbReference>
<dbReference type="FunFam" id="3.20.20.140:FF:000004">
    <property type="entry name" value="N-acetylglucosamine-6-phosphate deacetylase"/>
    <property type="match status" value="1"/>
</dbReference>
<evidence type="ECO:0000256" key="7">
    <source>
        <dbReference type="ARBA" id="ARBA00047647"/>
    </source>
</evidence>
<dbReference type="EC" id="3.5.1.25" evidence="2"/>
<evidence type="ECO:0000256" key="12">
    <source>
        <dbReference type="PIRSR" id="PIRSR038994-3"/>
    </source>
</evidence>
<dbReference type="SUPFAM" id="SSF51556">
    <property type="entry name" value="Metallo-dependent hydrolases"/>
    <property type="match status" value="1"/>
</dbReference>
<dbReference type="RefSeq" id="WP_249331641.1">
    <property type="nucleotide sequence ID" value="NZ_JACRSY010000004.1"/>
</dbReference>
<dbReference type="PIRSF" id="PIRSF038994">
    <property type="entry name" value="NagA"/>
    <property type="match status" value="1"/>
</dbReference>
<keyword evidence="4 12" id="KW-0479">Metal-binding</keyword>
<keyword evidence="5 9" id="KW-0378">Hydrolase</keyword>
<dbReference type="PANTHER" id="PTHR11113:SF14">
    <property type="entry name" value="N-ACETYLGLUCOSAMINE-6-PHOSPHATE DEACETYLASE"/>
    <property type="match status" value="1"/>
</dbReference>
<accession>A0A926I8H2</accession>
<comment type="similarity">
    <text evidence="1 9">Belongs to the metallo-dependent hydrolases superfamily. NagA family.</text>
</comment>
<dbReference type="SUPFAM" id="SSF51338">
    <property type="entry name" value="Composite domain of metallo-dependent hydrolases"/>
    <property type="match status" value="1"/>
</dbReference>
<dbReference type="Proteomes" id="UP000655830">
    <property type="component" value="Unassembled WGS sequence"/>
</dbReference>
<feature type="binding site" evidence="11">
    <location>
        <position position="226"/>
    </location>
    <ligand>
        <name>substrate</name>
    </ligand>
</feature>
<reference evidence="14" key="1">
    <citation type="submission" date="2020-08" db="EMBL/GenBank/DDBJ databases">
        <title>Genome public.</title>
        <authorList>
            <person name="Liu C."/>
            <person name="Sun Q."/>
        </authorList>
    </citation>
    <scope>NUCLEOTIDE SEQUENCE</scope>
    <source>
        <strain evidence="14">NSJ-12</strain>
    </source>
</reference>
<feature type="binding site" evidence="12">
    <location>
        <position position="194"/>
    </location>
    <ligand>
        <name>Zn(2+)</name>
        <dbReference type="ChEBI" id="CHEBI:29105"/>
    </ligand>
</feature>
<evidence type="ECO:0000313" key="14">
    <source>
        <dbReference type="EMBL" id="MBC8578645.1"/>
    </source>
</evidence>
<name>A0A926I8H2_9FIRM</name>
<evidence type="ECO:0000313" key="15">
    <source>
        <dbReference type="Proteomes" id="UP000655830"/>
    </source>
</evidence>
<feature type="domain" description="Amidohydrolase-related" evidence="13">
    <location>
        <begin position="49"/>
        <end position="376"/>
    </location>
</feature>
<evidence type="ECO:0000256" key="3">
    <source>
        <dbReference type="ARBA" id="ARBA00018029"/>
    </source>
</evidence>
<dbReference type="NCBIfam" id="TIGR00221">
    <property type="entry name" value="nagA"/>
    <property type="match status" value="1"/>
</dbReference>
<dbReference type="InterPro" id="IPR011059">
    <property type="entry name" value="Metal-dep_hydrolase_composite"/>
</dbReference>
<keyword evidence="6 9" id="KW-0119">Carbohydrate metabolism</keyword>
<gene>
    <name evidence="14" type="primary">nagA</name>
    <name evidence="14" type="ORF">H8718_03765</name>
</gene>
<comment type="caution">
    <text evidence="14">The sequence shown here is derived from an EMBL/GenBank/DDBJ whole genome shotgun (WGS) entry which is preliminary data.</text>
</comment>
<organism evidence="14 15">
    <name type="scientific">Zhenhengia yiwuensis</name>
    <dbReference type="NCBI Taxonomy" id="2763666"/>
    <lineage>
        <taxon>Bacteria</taxon>
        <taxon>Bacillati</taxon>
        <taxon>Bacillota</taxon>
        <taxon>Clostridia</taxon>
        <taxon>Lachnospirales</taxon>
        <taxon>Lachnospiraceae</taxon>
        <taxon>Zhenhengia</taxon>
    </lineage>
</organism>
<proteinExistence type="inferred from homology"/>
<comment type="catalytic activity">
    <reaction evidence="7">
        <text>N-acetyl-D-glucosamine 6-phosphate + H2O = D-glucosamine 6-phosphate + acetate</text>
        <dbReference type="Rhea" id="RHEA:22936"/>
        <dbReference type="ChEBI" id="CHEBI:15377"/>
        <dbReference type="ChEBI" id="CHEBI:30089"/>
        <dbReference type="ChEBI" id="CHEBI:57513"/>
        <dbReference type="ChEBI" id="CHEBI:58725"/>
        <dbReference type="EC" id="3.5.1.25"/>
    </reaction>
</comment>
<sequence>MRAIVNGKILFAEQVIENKALLFEEQIKGIVDVNEVPEGCEVIDAKGNYVAPGFIDIHIHGYDTKDTMDGTTEAIRTIAQGIAKNGVTSFLPTTMTMSKEEIATALEAARTVKVEGSEGAQVLGVHMEGPYINEAFKGAQNGKYIQAPNNEAIEFVKNYQDIVKLITIAPEVEGAKAFIEEISHSTDIALSMGHTKATYEQAMEGIEAGITHTTHLFNAMTPLHHRNPGVVGAALASEKVSCEMICDTIHINKGLFPLVIKAKAPDKFVLVTDCMCAGGCKDGQYALGGQAVFVKDGSARLEDGTLAGSILRLNEALRNIVQNTECPVEKAIEFATINPAKTIRVDGFKGTLDTGKDADIILFDESINVKYTINKGITIYENN</sequence>
<feature type="binding site" evidence="11">
    <location>
        <position position="250"/>
    </location>
    <ligand>
        <name>substrate</name>
    </ligand>
</feature>
<evidence type="ECO:0000256" key="8">
    <source>
        <dbReference type="ARBA" id="ARBA00060590"/>
    </source>
</evidence>
<evidence type="ECO:0000256" key="9">
    <source>
        <dbReference type="PIRNR" id="PIRNR038994"/>
    </source>
</evidence>
<dbReference type="Pfam" id="PF01979">
    <property type="entry name" value="Amidohydro_1"/>
    <property type="match status" value="1"/>
</dbReference>
<dbReference type="InterPro" id="IPR003764">
    <property type="entry name" value="GlcNAc_6-P_deAcase"/>
</dbReference>
<dbReference type="EMBL" id="JACRSY010000004">
    <property type="protein sequence ID" value="MBC8578645.1"/>
    <property type="molecule type" value="Genomic_DNA"/>
</dbReference>
<evidence type="ECO:0000256" key="5">
    <source>
        <dbReference type="ARBA" id="ARBA00022801"/>
    </source>
</evidence>
<dbReference type="PANTHER" id="PTHR11113">
    <property type="entry name" value="N-ACETYLGLUCOSAMINE-6-PHOSPHATE DEACETYLASE"/>
    <property type="match status" value="1"/>
</dbReference>
<evidence type="ECO:0000256" key="2">
    <source>
        <dbReference type="ARBA" id="ARBA00011899"/>
    </source>
</evidence>
<feature type="binding site" evidence="11">
    <location>
        <begin position="306"/>
        <end position="308"/>
    </location>
    <ligand>
        <name>substrate</name>
    </ligand>
</feature>
<evidence type="ECO:0000256" key="11">
    <source>
        <dbReference type="PIRSR" id="PIRSR038994-2"/>
    </source>
</evidence>
<evidence type="ECO:0000259" key="13">
    <source>
        <dbReference type="Pfam" id="PF01979"/>
    </source>
</evidence>
<feature type="active site" description="Proton donor/acceptor" evidence="10">
    <location>
        <position position="273"/>
    </location>
</feature>
<dbReference type="InterPro" id="IPR032466">
    <property type="entry name" value="Metal_Hydrolase"/>
</dbReference>
<feature type="binding site" evidence="12">
    <location>
        <position position="128"/>
    </location>
    <ligand>
        <name>Zn(2+)</name>
        <dbReference type="ChEBI" id="CHEBI:29105"/>
    </ligand>
</feature>
<evidence type="ECO:0000256" key="1">
    <source>
        <dbReference type="ARBA" id="ARBA00010716"/>
    </source>
</evidence>
<dbReference type="InterPro" id="IPR006680">
    <property type="entry name" value="Amidohydro-rel"/>
</dbReference>
<evidence type="ECO:0000256" key="10">
    <source>
        <dbReference type="PIRSR" id="PIRSR038994-1"/>
    </source>
</evidence>
<keyword evidence="15" id="KW-1185">Reference proteome</keyword>
<dbReference type="AlphaFoldDB" id="A0A926I8H2"/>
<protein>
    <recommendedName>
        <fullName evidence="3">N-acetylglucosamine-6-phosphate deacetylase</fullName>
        <ecNumber evidence="2">3.5.1.25</ecNumber>
    </recommendedName>
</protein>
<dbReference type="GO" id="GO:0006046">
    <property type="term" value="P:N-acetylglucosamine catabolic process"/>
    <property type="evidence" value="ECO:0007669"/>
    <property type="project" value="TreeGrafter"/>
</dbReference>
<dbReference type="Gene3D" id="3.20.20.140">
    <property type="entry name" value="Metal-dependent hydrolases"/>
    <property type="match status" value="1"/>
</dbReference>
<evidence type="ECO:0000256" key="4">
    <source>
        <dbReference type="ARBA" id="ARBA00022723"/>
    </source>
</evidence>
<evidence type="ECO:0000256" key="6">
    <source>
        <dbReference type="ARBA" id="ARBA00023277"/>
    </source>
</evidence>
<dbReference type="Gene3D" id="2.30.40.10">
    <property type="entry name" value="Urease, subunit C, domain 1"/>
    <property type="match status" value="1"/>
</dbReference>
<comment type="pathway">
    <text evidence="8">Amino-sugar metabolism; N-acetylneuraminate degradation; D-fructose 6-phosphate from N-acetylneuraminate: step 4/5.</text>
</comment>